<reference evidence="2" key="1">
    <citation type="submission" date="2022-11" db="UniProtKB">
        <authorList>
            <consortium name="WormBaseParasite"/>
        </authorList>
    </citation>
    <scope>IDENTIFICATION</scope>
</reference>
<dbReference type="WBParaSite" id="ES5_v2.g25014.t1">
    <property type="protein sequence ID" value="ES5_v2.g25014.t1"/>
    <property type="gene ID" value="ES5_v2.g25014"/>
</dbReference>
<evidence type="ECO:0000313" key="2">
    <source>
        <dbReference type="WBParaSite" id="ES5_v2.g25014.t1"/>
    </source>
</evidence>
<accession>A0AC34G6I1</accession>
<organism evidence="1 2">
    <name type="scientific">Panagrolaimus sp. ES5</name>
    <dbReference type="NCBI Taxonomy" id="591445"/>
    <lineage>
        <taxon>Eukaryota</taxon>
        <taxon>Metazoa</taxon>
        <taxon>Ecdysozoa</taxon>
        <taxon>Nematoda</taxon>
        <taxon>Chromadorea</taxon>
        <taxon>Rhabditida</taxon>
        <taxon>Tylenchina</taxon>
        <taxon>Panagrolaimomorpha</taxon>
        <taxon>Panagrolaimoidea</taxon>
        <taxon>Panagrolaimidae</taxon>
        <taxon>Panagrolaimus</taxon>
    </lineage>
</organism>
<evidence type="ECO:0000313" key="1">
    <source>
        <dbReference type="Proteomes" id="UP000887579"/>
    </source>
</evidence>
<sequence>MVELFAKDKNEKLQVEGKCKLKIDAVSKLLLIEPEIEAYKMISAMFTWKFVAEKNILFIFAEHDFRDLALIFDDENKCAKVYDLLLQKGVSYIIKKTIMYIV</sequence>
<proteinExistence type="predicted"/>
<name>A0AC34G6I1_9BILA</name>
<dbReference type="Proteomes" id="UP000887579">
    <property type="component" value="Unplaced"/>
</dbReference>
<protein>
    <submittedName>
        <fullName evidence="2">Uncharacterized protein</fullName>
    </submittedName>
</protein>